<feature type="domain" description="Zn(2)-C6 fungal-type" evidence="7">
    <location>
        <begin position="33"/>
        <end position="63"/>
    </location>
</feature>
<dbReference type="SUPFAM" id="SSF57701">
    <property type="entry name" value="Zn2/Cys6 DNA-binding domain"/>
    <property type="match status" value="1"/>
</dbReference>
<dbReference type="PANTHER" id="PTHR37534">
    <property type="entry name" value="TRANSCRIPTIONAL ACTIVATOR PROTEIN UGA3"/>
    <property type="match status" value="1"/>
</dbReference>
<dbReference type="Gene3D" id="4.10.240.10">
    <property type="entry name" value="Zn(2)-C6 fungal-type DNA-binding domain"/>
    <property type="match status" value="1"/>
</dbReference>
<sequence length="846" mass="92679">MATAVEKNEAATKAASAAAAKAAAKMHRRSRSGCFTCRLRRKKCDEGRPKCKACRHLGLTCEYKRPLWWSNQETRHKQKDEIKTLIKRTKTNEKSMSSLFHNSLLQRGRPVSPPNPSHVLMSLRKSHDFLASSSSSSPSTSRKHVPTSSSTTGTQPGSKHGSGHGQQYSQSGASSPNSEDYDQFNQFPTGTPGLYDPFCMPMYSGSMTQTPVQYTGYHPYEVDVKTERQMFVNDVPTRRDSSISTFSTWIPPPEAMLPSYPATQDQWSGTVHQSTDSYYTSHMPSLNTDIDDLSHEEDLDFNFFQYSHPHHQHHVQSQPAVQIPQQPRERTEVSADISAQIPLDDVDRPLFSYMLSNVLPLLFPILNANQHGSVRTDILLPALENNKAYLHSCLTAAATHQRSSLDIPGGPSVNDDDLATIDDSIVRHKYAFVQEVVNALTNDTHHDEILEATLGMITFGTCVGRAPPSTLPPPAHTLPSPTIDDHQISAPAAMARDIPWHSHFQAATELVNKLMLPTTLESMPATHASPPFNMTLTAWIDILGSTMLGRSPTFANTYRTKHLSGSTSGLAELMGCHDGVMYLLSEIACLDSLKRDGKLDDHAICQHVASLGEQLNATETVATIDETTGMHVTLPAAAPRLPYSRSGALRPRQLSKNITAVFQKAARVYLCSLVPAYQKTQVATCNLIDQMADLLEFIPSGPLGFDRSLVWPYLICGANSVPSSKFRRVLAQRVELMGDALSEMGSFGKMVKLLHEVWRVGDEALLQGLGCEGTPLTANGGNSPIVGSNCGVGSTHMVGNVGGIGIGGTALAQQAMSTPTMKSQITQQNIHWRDVMQMNGWDFLLI</sequence>
<dbReference type="OrthoDB" id="5294180at2759"/>
<evidence type="ECO:0000313" key="9">
    <source>
        <dbReference type="Proteomes" id="UP000038010"/>
    </source>
</evidence>
<keyword evidence="3" id="KW-0238">DNA-binding</keyword>
<dbReference type="PROSITE" id="PS50048">
    <property type="entry name" value="ZN2_CY6_FUNGAL_2"/>
    <property type="match status" value="1"/>
</dbReference>
<dbReference type="AlphaFoldDB" id="A0A0N1HT46"/>
<dbReference type="EMBL" id="LFJN01000014">
    <property type="protein sequence ID" value="KPI39587.1"/>
    <property type="molecule type" value="Genomic_DNA"/>
</dbReference>
<dbReference type="GO" id="GO:0005634">
    <property type="term" value="C:nucleus"/>
    <property type="evidence" value="ECO:0007669"/>
    <property type="project" value="UniProtKB-SubCell"/>
</dbReference>
<dbReference type="GO" id="GO:0000981">
    <property type="term" value="F:DNA-binding transcription factor activity, RNA polymerase II-specific"/>
    <property type="evidence" value="ECO:0007669"/>
    <property type="project" value="InterPro"/>
</dbReference>
<gene>
    <name evidence="8" type="ORF">AB675_3354</name>
</gene>
<dbReference type="PROSITE" id="PS00463">
    <property type="entry name" value="ZN2_CY6_FUNGAL_1"/>
    <property type="match status" value="1"/>
</dbReference>
<feature type="region of interest" description="Disordered" evidence="6">
    <location>
        <begin position="130"/>
        <end position="187"/>
    </location>
</feature>
<evidence type="ECO:0000256" key="6">
    <source>
        <dbReference type="SAM" id="MobiDB-lite"/>
    </source>
</evidence>
<proteinExistence type="predicted"/>
<dbReference type="SMART" id="SM00066">
    <property type="entry name" value="GAL4"/>
    <property type="match status" value="1"/>
</dbReference>
<protein>
    <submittedName>
        <fullName evidence="8">Transcriptional regulatory protein pro1</fullName>
    </submittedName>
</protein>
<evidence type="ECO:0000259" key="7">
    <source>
        <dbReference type="PROSITE" id="PS50048"/>
    </source>
</evidence>
<dbReference type="GeneID" id="28735278"/>
<dbReference type="InterPro" id="IPR036864">
    <property type="entry name" value="Zn2-C6_fun-type_DNA-bd_sf"/>
</dbReference>
<evidence type="ECO:0000256" key="1">
    <source>
        <dbReference type="ARBA" id="ARBA00004123"/>
    </source>
</evidence>
<evidence type="ECO:0000256" key="2">
    <source>
        <dbReference type="ARBA" id="ARBA00023015"/>
    </source>
</evidence>
<feature type="compositionally biased region" description="Low complexity" evidence="6">
    <location>
        <begin position="132"/>
        <end position="175"/>
    </location>
</feature>
<accession>A0A0N1HT46</accession>
<evidence type="ECO:0000256" key="4">
    <source>
        <dbReference type="ARBA" id="ARBA00023163"/>
    </source>
</evidence>
<name>A0A0N1HT46_9EURO</name>
<dbReference type="InterPro" id="IPR021858">
    <property type="entry name" value="Fun_TF"/>
</dbReference>
<reference evidence="8 9" key="1">
    <citation type="submission" date="2015-06" db="EMBL/GenBank/DDBJ databases">
        <title>Draft genome of the ant-associated black yeast Phialophora attae CBS 131958.</title>
        <authorList>
            <person name="Moreno L.F."/>
            <person name="Stielow B.J."/>
            <person name="de Hoog S."/>
            <person name="Vicente V.A."/>
            <person name="Weiss V.A."/>
            <person name="de Vries M."/>
            <person name="Cruz L.M."/>
            <person name="Souza E.M."/>
        </authorList>
    </citation>
    <scope>NUCLEOTIDE SEQUENCE [LARGE SCALE GENOMIC DNA]</scope>
    <source>
        <strain evidence="8 9">CBS 131958</strain>
    </source>
</reference>
<organism evidence="8 9">
    <name type="scientific">Cyphellophora attinorum</name>
    <dbReference type="NCBI Taxonomy" id="1664694"/>
    <lineage>
        <taxon>Eukaryota</taxon>
        <taxon>Fungi</taxon>
        <taxon>Dikarya</taxon>
        <taxon>Ascomycota</taxon>
        <taxon>Pezizomycotina</taxon>
        <taxon>Eurotiomycetes</taxon>
        <taxon>Chaetothyriomycetidae</taxon>
        <taxon>Chaetothyriales</taxon>
        <taxon>Cyphellophoraceae</taxon>
        <taxon>Cyphellophora</taxon>
    </lineage>
</organism>
<keyword evidence="2" id="KW-0805">Transcription regulation</keyword>
<dbReference type="VEuPathDB" id="FungiDB:AB675_3354"/>
<dbReference type="InterPro" id="IPR001138">
    <property type="entry name" value="Zn2Cys6_DnaBD"/>
</dbReference>
<dbReference type="PANTHER" id="PTHR37534:SF12">
    <property type="entry name" value="ZN(2)-C6 FUNGAL-TYPE DOMAIN-CONTAINING PROTEIN"/>
    <property type="match status" value="1"/>
</dbReference>
<dbReference type="Proteomes" id="UP000038010">
    <property type="component" value="Unassembled WGS sequence"/>
</dbReference>
<dbReference type="CDD" id="cd00067">
    <property type="entry name" value="GAL4"/>
    <property type="match status" value="1"/>
</dbReference>
<evidence type="ECO:0000256" key="3">
    <source>
        <dbReference type="ARBA" id="ARBA00023125"/>
    </source>
</evidence>
<keyword evidence="5" id="KW-0539">Nucleus</keyword>
<evidence type="ECO:0000313" key="8">
    <source>
        <dbReference type="EMBL" id="KPI39587.1"/>
    </source>
</evidence>
<dbReference type="STRING" id="1664694.A0A0N1HT46"/>
<dbReference type="GO" id="GO:0003677">
    <property type="term" value="F:DNA binding"/>
    <property type="evidence" value="ECO:0007669"/>
    <property type="project" value="UniProtKB-KW"/>
</dbReference>
<evidence type="ECO:0000256" key="5">
    <source>
        <dbReference type="ARBA" id="ARBA00023242"/>
    </source>
</evidence>
<comment type="caution">
    <text evidence="8">The sequence shown here is derived from an EMBL/GenBank/DDBJ whole genome shotgun (WGS) entry which is preliminary data.</text>
</comment>
<keyword evidence="9" id="KW-1185">Reference proteome</keyword>
<comment type="subcellular location">
    <subcellularLocation>
        <location evidence="1">Nucleus</location>
    </subcellularLocation>
</comment>
<dbReference type="Pfam" id="PF00172">
    <property type="entry name" value="Zn_clus"/>
    <property type="match status" value="1"/>
</dbReference>
<dbReference type="RefSeq" id="XP_017999550.1">
    <property type="nucleotide sequence ID" value="XM_018143398.1"/>
</dbReference>
<keyword evidence="4" id="KW-0804">Transcription</keyword>
<dbReference type="GO" id="GO:0008270">
    <property type="term" value="F:zinc ion binding"/>
    <property type="evidence" value="ECO:0007669"/>
    <property type="project" value="InterPro"/>
</dbReference>
<dbReference type="Pfam" id="PF11951">
    <property type="entry name" value="Fungal_trans_2"/>
    <property type="match status" value="1"/>
</dbReference>